<evidence type="ECO:0000313" key="2">
    <source>
        <dbReference type="EMBL" id="RDY31384.1"/>
    </source>
</evidence>
<gene>
    <name evidence="2" type="ORF">CG710_009695</name>
</gene>
<feature type="region of interest" description="Disordered" evidence="1">
    <location>
        <begin position="21"/>
        <end position="52"/>
    </location>
</feature>
<reference evidence="2 3" key="1">
    <citation type="journal article" date="2017" name="Genome Announc.">
        <title>Draft Genome Sequence of a Sporulating and Motile Strain of Lachnotalea glycerini Isolated from Water in Quebec City, Canada.</title>
        <authorList>
            <person name="Maheux A.F."/>
            <person name="Boudreau D.K."/>
            <person name="Berube E."/>
            <person name="Boissinot M."/>
            <person name="Raymond F."/>
            <person name="Brodeur S."/>
            <person name="Corbeil J."/>
            <person name="Isabel S."/>
            <person name="Omar R.F."/>
            <person name="Bergeron M.G."/>
        </authorList>
    </citation>
    <scope>NUCLEOTIDE SEQUENCE [LARGE SCALE GENOMIC DNA]</scope>
    <source>
        <strain evidence="2 3">CCRI-19302</strain>
    </source>
</reference>
<sequence>MVVSSVLDSLSRLRETYSLFAESSLSSSGSGKSKSSSSKSSSKSSKSSSQSSASFLRLKYAIPAAIAAPEIAAKANSLLNFLFAINSSFHKLIINYCKLF</sequence>
<keyword evidence="3" id="KW-1185">Reference proteome</keyword>
<accession>A0A371JF63</accession>
<evidence type="ECO:0000256" key="1">
    <source>
        <dbReference type="SAM" id="MobiDB-lite"/>
    </source>
</evidence>
<dbReference type="Proteomes" id="UP000216411">
    <property type="component" value="Unassembled WGS sequence"/>
</dbReference>
<feature type="compositionally biased region" description="Low complexity" evidence="1">
    <location>
        <begin position="23"/>
        <end position="52"/>
    </location>
</feature>
<name>A0A371JF63_9FIRM</name>
<dbReference type="EMBL" id="NOKA02000016">
    <property type="protein sequence ID" value="RDY31384.1"/>
    <property type="molecule type" value="Genomic_DNA"/>
</dbReference>
<dbReference type="AlphaFoldDB" id="A0A371JF63"/>
<evidence type="ECO:0000313" key="3">
    <source>
        <dbReference type="Proteomes" id="UP000216411"/>
    </source>
</evidence>
<organism evidence="2 3">
    <name type="scientific">Lachnotalea glycerini</name>
    <dbReference type="NCBI Taxonomy" id="1763509"/>
    <lineage>
        <taxon>Bacteria</taxon>
        <taxon>Bacillati</taxon>
        <taxon>Bacillota</taxon>
        <taxon>Clostridia</taxon>
        <taxon>Lachnospirales</taxon>
        <taxon>Lachnospiraceae</taxon>
        <taxon>Lachnotalea</taxon>
    </lineage>
</organism>
<protein>
    <submittedName>
        <fullName evidence="2">Uncharacterized protein</fullName>
    </submittedName>
</protein>
<proteinExistence type="predicted"/>
<comment type="caution">
    <text evidence="2">The sequence shown here is derived from an EMBL/GenBank/DDBJ whole genome shotgun (WGS) entry which is preliminary data.</text>
</comment>